<sequence length="156" mass="17699">GPNRNCPHRPRGSRRHQQGCLCLQRLQLCHGRLRAALHRVQHRAERGARGARHQLHLQRRQRPGLRPAGLLGLGTGPAVHRPLQPPPRRHHGRLQLVHPRHQQHQANRRLIRSSTCRSKGIPARQPGRPQKCQALLLRGLGVMVAVRYESGFQVLA</sequence>
<dbReference type="AlphaFoldDB" id="A0AAE0X1R5"/>
<name>A0AAE0X1R5_9PEZI</name>
<dbReference type="EMBL" id="JAULSO010000005">
    <property type="protein sequence ID" value="KAK3682867.1"/>
    <property type="molecule type" value="Genomic_DNA"/>
</dbReference>
<feature type="compositionally biased region" description="Basic residues" evidence="1">
    <location>
        <begin position="49"/>
        <end position="63"/>
    </location>
</feature>
<feature type="non-terminal residue" evidence="2">
    <location>
        <position position="1"/>
    </location>
</feature>
<accession>A0AAE0X1R5</accession>
<evidence type="ECO:0000313" key="3">
    <source>
        <dbReference type="Proteomes" id="UP001270362"/>
    </source>
</evidence>
<keyword evidence="3" id="KW-1185">Reference proteome</keyword>
<feature type="region of interest" description="Disordered" evidence="1">
    <location>
        <begin position="45"/>
        <end position="66"/>
    </location>
</feature>
<evidence type="ECO:0000313" key="2">
    <source>
        <dbReference type="EMBL" id="KAK3682867.1"/>
    </source>
</evidence>
<reference evidence="2" key="2">
    <citation type="submission" date="2023-06" db="EMBL/GenBank/DDBJ databases">
        <authorList>
            <consortium name="Lawrence Berkeley National Laboratory"/>
            <person name="Haridas S."/>
            <person name="Hensen N."/>
            <person name="Bonometti L."/>
            <person name="Westerberg I."/>
            <person name="Brannstrom I.O."/>
            <person name="Guillou S."/>
            <person name="Cros-Aarteil S."/>
            <person name="Calhoun S."/>
            <person name="Kuo A."/>
            <person name="Mondo S."/>
            <person name="Pangilinan J."/>
            <person name="Riley R."/>
            <person name="Labutti K."/>
            <person name="Andreopoulos B."/>
            <person name="Lipzen A."/>
            <person name="Chen C."/>
            <person name="Yanf M."/>
            <person name="Daum C."/>
            <person name="Ng V."/>
            <person name="Clum A."/>
            <person name="Steindorff A."/>
            <person name="Ohm R."/>
            <person name="Martin F."/>
            <person name="Silar P."/>
            <person name="Natvig D."/>
            <person name="Lalanne C."/>
            <person name="Gautier V."/>
            <person name="Ament-Velasquez S.L."/>
            <person name="Kruys A."/>
            <person name="Hutchinson M.I."/>
            <person name="Powell A.J."/>
            <person name="Barry K."/>
            <person name="Miller A.N."/>
            <person name="Grigoriev I.V."/>
            <person name="Debuchy R."/>
            <person name="Gladieux P."/>
            <person name="Thoren M.H."/>
            <person name="Johannesson H."/>
        </authorList>
    </citation>
    <scope>NUCLEOTIDE SEQUENCE</scope>
    <source>
        <strain evidence="2">CBS 314.62</strain>
    </source>
</reference>
<reference evidence="2" key="1">
    <citation type="journal article" date="2023" name="Mol. Phylogenet. Evol.">
        <title>Genome-scale phylogeny and comparative genomics of the fungal order Sordariales.</title>
        <authorList>
            <person name="Hensen N."/>
            <person name="Bonometti L."/>
            <person name="Westerberg I."/>
            <person name="Brannstrom I.O."/>
            <person name="Guillou S."/>
            <person name="Cros-Aarteil S."/>
            <person name="Calhoun S."/>
            <person name="Haridas S."/>
            <person name="Kuo A."/>
            <person name="Mondo S."/>
            <person name="Pangilinan J."/>
            <person name="Riley R."/>
            <person name="LaButti K."/>
            <person name="Andreopoulos B."/>
            <person name="Lipzen A."/>
            <person name="Chen C."/>
            <person name="Yan M."/>
            <person name="Daum C."/>
            <person name="Ng V."/>
            <person name="Clum A."/>
            <person name="Steindorff A."/>
            <person name="Ohm R.A."/>
            <person name="Martin F."/>
            <person name="Silar P."/>
            <person name="Natvig D.O."/>
            <person name="Lalanne C."/>
            <person name="Gautier V."/>
            <person name="Ament-Velasquez S.L."/>
            <person name="Kruys A."/>
            <person name="Hutchinson M.I."/>
            <person name="Powell A.J."/>
            <person name="Barry K."/>
            <person name="Miller A.N."/>
            <person name="Grigoriev I.V."/>
            <person name="Debuchy R."/>
            <person name="Gladieux P."/>
            <person name="Hiltunen Thoren M."/>
            <person name="Johannesson H."/>
        </authorList>
    </citation>
    <scope>NUCLEOTIDE SEQUENCE</scope>
    <source>
        <strain evidence="2">CBS 314.62</strain>
    </source>
</reference>
<feature type="non-terminal residue" evidence="2">
    <location>
        <position position="156"/>
    </location>
</feature>
<protein>
    <submittedName>
        <fullName evidence="2">Uncharacterized protein</fullName>
    </submittedName>
</protein>
<evidence type="ECO:0000256" key="1">
    <source>
        <dbReference type="SAM" id="MobiDB-lite"/>
    </source>
</evidence>
<comment type="caution">
    <text evidence="2">The sequence shown here is derived from an EMBL/GenBank/DDBJ whole genome shotgun (WGS) entry which is preliminary data.</text>
</comment>
<organism evidence="2 3">
    <name type="scientific">Podospora appendiculata</name>
    <dbReference type="NCBI Taxonomy" id="314037"/>
    <lineage>
        <taxon>Eukaryota</taxon>
        <taxon>Fungi</taxon>
        <taxon>Dikarya</taxon>
        <taxon>Ascomycota</taxon>
        <taxon>Pezizomycotina</taxon>
        <taxon>Sordariomycetes</taxon>
        <taxon>Sordariomycetidae</taxon>
        <taxon>Sordariales</taxon>
        <taxon>Podosporaceae</taxon>
        <taxon>Podospora</taxon>
    </lineage>
</organism>
<dbReference type="Proteomes" id="UP001270362">
    <property type="component" value="Unassembled WGS sequence"/>
</dbReference>
<gene>
    <name evidence="2" type="ORF">B0T22DRAFT_522394</name>
</gene>
<proteinExistence type="predicted"/>